<dbReference type="RefSeq" id="WP_180140789.1">
    <property type="nucleotide sequence ID" value="NZ_CAADHO010000004.1"/>
</dbReference>
<dbReference type="Gene3D" id="2.30.40.10">
    <property type="entry name" value="Urease, subunit C, domain 1"/>
    <property type="match status" value="1"/>
</dbReference>
<evidence type="ECO:0000313" key="2">
    <source>
        <dbReference type="EMBL" id="VFQ44835.1"/>
    </source>
</evidence>
<dbReference type="Gene3D" id="1.20.58.520">
    <property type="entry name" value="Amidohydrolase"/>
    <property type="match status" value="1"/>
</dbReference>
<feature type="region of interest" description="Disordered" evidence="1">
    <location>
        <begin position="390"/>
        <end position="414"/>
    </location>
</feature>
<dbReference type="PANTHER" id="PTHR43135">
    <property type="entry name" value="ALPHA-D-RIBOSE 1-METHYLPHOSPHONATE 5-TRIPHOSPHATE DIPHOSPHATASE"/>
    <property type="match status" value="1"/>
</dbReference>
<dbReference type="EMBL" id="CAADHO010000004">
    <property type="protein sequence ID" value="VFQ44835.1"/>
    <property type="molecule type" value="Genomic_DNA"/>
</dbReference>
<dbReference type="InterPro" id="IPR012696">
    <property type="entry name" value="PhnM"/>
</dbReference>
<sequence length="414" mass="44467">MDSTICLTGGAVFDGERLLERGSVLFSEKGVLEVTEGDQPPRGTVTLDAGGRLIMPGLVDLHSDALEQSIEMRPGVYFDFEFALRNLDRRIASCGITTYCHALSFADNELGLRSPGEVERIIRLVKAFDRSSGAMVRHLVHARYEVGAEEGCRVLTRLLDEGLIDMVSVMDHTPGQGQFTTLGAFVDYYAGAGGDAYEEIVGMAHRKTACREAGWNALSSFARRVAAEGLPFLSHDDDTPEKVGLVKALGATASEFPLSVDAAKRAVKEGMRVFMGAPNLVRGRSSGGHLKAAETVSRGLCHGLLSDYYPECMLQAPFTAMKTLDTSPDYALSLVTSGPGRFIRKGLGTLAPGEKADLLVVDRSEPWARITQSWVGGRMVHYAAPGTGDGQGTPACVTETAKGGQRHERHHPAA</sequence>
<gene>
    <name evidence="2" type="ORF">MSL71_24920</name>
</gene>
<dbReference type="InterPro" id="IPR051781">
    <property type="entry name" value="Metallo-dep_Hydrolase"/>
</dbReference>
<dbReference type="SUPFAM" id="SSF51556">
    <property type="entry name" value="Metallo-dependent hydrolases"/>
    <property type="match status" value="1"/>
</dbReference>
<dbReference type="PANTHER" id="PTHR43135:SF3">
    <property type="entry name" value="ALPHA-D-RIBOSE 1-METHYLPHOSPHONATE 5-TRIPHOSPHATE DIPHOSPHATASE"/>
    <property type="match status" value="1"/>
</dbReference>
<reference evidence="2 3" key="1">
    <citation type="submission" date="2019-03" db="EMBL/GenBank/DDBJ databases">
        <authorList>
            <person name="Nijsse B."/>
        </authorList>
    </citation>
    <scope>NUCLEOTIDE SEQUENCE [LARGE SCALE GENOMIC DNA]</scope>
    <source>
        <strain evidence="2">Desulfoluna butyratoxydans MSL71</strain>
    </source>
</reference>
<proteinExistence type="predicted"/>
<dbReference type="GO" id="GO:0016810">
    <property type="term" value="F:hydrolase activity, acting on carbon-nitrogen (but not peptide) bonds"/>
    <property type="evidence" value="ECO:0007669"/>
    <property type="project" value="InterPro"/>
</dbReference>
<keyword evidence="2" id="KW-0378">Hydrolase</keyword>
<organism evidence="2 3">
    <name type="scientific">Desulfoluna butyratoxydans</name>
    <dbReference type="NCBI Taxonomy" id="231438"/>
    <lineage>
        <taxon>Bacteria</taxon>
        <taxon>Pseudomonadati</taxon>
        <taxon>Thermodesulfobacteriota</taxon>
        <taxon>Desulfobacteria</taxon>
        <taxon>Desulfobacterales</taxon>
        <taxon>Desulfolunaceae</taxon>
        <taxon>Desulfoluna</taxon>
    </lineage>
</organism>
<name>A0A4U8YLJ0_9BACT</name>
<keyword evidence="3" id="KW-1185">Reference proteome</keyword>
<dbReference type="Gene3D" id="3.30.110.90">
    <property type="entry name" value="Amidohydrolase"/>
    <property type="match status" value="1"/>
</dbReference>
<dbReference type="GO" id="GO:0019700">
    <property type="term" value="P:organic phosphonate catabolic process"/>
    <property type="evidence" value="ECO:0007669"/>
    <property type="project" value="InterPro"/>
</dbReference>
<accession>A0A4U8YLJ0</accession>
<dbReference type="SUPFAM" id="SSF51338">
    <property type="entry name" value="Composite domain of metallo-dependent hydrolases"/>
    <property type="match status" value="1"/>
</dbReference>
<dbReference type="AlphaFoldDB" id="A0A4U8YLJ0"/>
<dbReference type="Proteomes" id="UP000507962">
    <property type="component" value="Unassembled WGS sequence"/>
</dbReference>
<dbReference type="InterPro" id="IPR032466">
    <property type="entry name" value="Metal_Hydrolase"/>
</dbReference>
<dbReference type="Gene3D" id="3.40.50.10910">
    <property type="entry name" value="Amidohydrolase"/>
    <property type="match status" value="1"/>
</dbReference>
<evidence type="ECO:0000256" key="1">
    <source>
        <dbReference type="SAM" id="MobiDB-lite"/>
    </source>
</evidence>
<protein>
    <submittedName>
        <fullName evidence="2">Metal-dependent hydrolase</fullName>
    </submittedName>
</protein>
<dbReference type="InterPro" id="IPR011059">
    <property type="entry name" value="Metal-dep_hydrolase_composite"/>
</dbReference>
<dbReference type="NCBIfam" id="NF011990">
    <property type="entry name" value="PRK15446.2-6"/>
    <property type="match status" value="1"/>
</dbReference>
<evidence type="ECO:0000313" key="3">
    <source>
        <dbReference type="Proteomes" id="UP000507962"/>
    </source>
</evidence>
<dbReference type="PIRSF" id="PIRSF038971">
    <property type="entry name" value="PhnM"/>
    <property type="match status" value="1"/>
</dbReference>